<proteinExistence type="predicted"/>
<dbReference type="EMBL" id="NRJH01000014">
    <property type="protein sequence ID" value="RIY33460.1"/>
    <property type="molecule type" value="Genomic_DNA"/>
</dbReference>
<keyword evidence="3" id="KW-1185">Reference proteome</keyword>
<organism evidence="2 3">
    <name type="scientific">Psittacicella melopsittaci</name>
    <dbReference type="NCBI Taxonomy" id="2028576"/>
    <lineage>
        <taxon>Bacteria</taxon>
        <taxon>Pseudomonadati</taxon>
        <taxon>Pseudomonadota</taxon>
        <taxon>Gammaproteobacteria</taxon>
        <taxon>Pasteurellales</taxon>
        <taxon>Psittacicellaceae</taxon>
        <taxon>Psittacicella</taxon>
    </lineage>
</organism>
<keyword evidence="1" id="KW-0732">Signal</keyword>
<protein>
    <submittedName>
        <fullName evidence="2">Uncharacterized protein</fullName>
    </submittedName>
</protein>
<evidence type="ECO:0000313" key="3">
    <source>
        <dbReference type="Proteomes" id="UP000266258"/>
    </source>
</evidence>
<reference evidence="2 3" key="1">
    <citation type="submission" date="2017-08" db="EMBL/GenBank/DDBJ databases">
        <title>Reclassification of Bisgaard taxon 37 and 44.</title>
        <authorList>
            <person name="Christensen H."/>
        </authorList>
    </citation>
    <scope>NUCLEOTIDE SEQUENCE [LARGE SCALE GENOMIC DNA]</scope>
    <source>
        <strain evidence="2 3">B96_4</strain>
    </source>
</reference>
<dbReference type="Proteomes" id="UP000266258">
    <property type="component" value="Unassembled WGS sequence"/>
</dbReference>
<feature type="chain" id="PRO_5017417723" evidence="1">
    <location>
        <begin position="21"/>
        <end position="208"/>
    </location>
</feature>
<feature type="signal peptide" evidence="1">
    <location>
        <begin position="1"/>
        <end position="20"/>
    </location>
</feature>
<sequence length="208" mass="23909">MFRKSLITTCLALLSLGATTAPSFANSSYNTARDEIIKHAKNTISNIQNTYYGVEMNAADFVYTVGVHFFADLNSNFSYNPSNSYYEQDPRVTLFLKVAAGCVPKSNNLAVLSLELKSEAYSGCKEIFTIYDVFQRNPQYLQTMALESTFMLINMKVNENMALSNKENLLRQNPENIRTNFTIAYPEVEYYYDRAIHFYKEFYIRIVN</sequence>
<evidence type="ECO:0000313" key="2">
    <source>
        <dbReference type="EMBL" id="RIY33460.1"/>
    </source>
</evidence>
<accession>A0A3A1Y899</accession>
<gene>
    <name evidence="2" type="ORF">CJP74_01670</name>
</gene>
<name>A0A3A1Y899_9GAMM</name>
<dbReference type="AlphaFoldDB" id="A0A3A1Y899"/>
<evidence type="ECO:0000256" key="1">
    <source>
        <dbReference type="SAM" id="SignalP"/>
    </source>
</evidence>
<comment type="caution">
    <text evidence="2">The sequence shown here is derived from an EMBL/GenBank/DDBJ whole genome shotgun (WGS) entry which is preliminary data.</text>
</comment>
<dbReference type="RefSeq" id="WP_119496545.1">
    <property type="nucleotide sequence ID" value="NZ_NRJH01000014.1"/>
</dbReference>